<comment type="subcellular location">
    <subcellularLocation>
        <location evidence="2 8">Cytoplasm</location>
    </subcellularLocation>
</comment>
<evidence type="ECO:0000313" key="12">
    <source>
        <dbReference type="Proteomes" id="UP000651482"/>
    </source>
</evidence>
<dbReference type="Gene3D" id="3.30.160.20">
    <property type="match status" value="1"/>
</dbReference>
<comment type="PTM">
    <text evidence="8">Methylated by PrmC. Methylation increases the termination efficiency of RF1.</text>
</comment>
<evidence type="ECO:0000256" key="2">
    <source>
        <dbReference type="ARBA" id="ARBA00004496"/>
    </source>
</evidence>
<feature type="domain" description="Prokaryotic-type class I peptide chain release factors" evidence="10">
    <location>
        <begin position="227"/>
        <end position="243"/>
    </location>
</feature>
<dbReference type="EMBL" id="JACRSN010000002">
    <property type="protein sequence ID" value="MBC8532703.1"/>
    <property type="molecule type" value="Genomic_DNA"/>
</dbReference>
<protein>
    <recommendedName>
        <fullName evidence="7 8">Peptide chain release factor 1</fullName>
        <shortName evidence="8">RF-1</shortName>
    </recommendedName>
</protein>
<dbReference type="InterPro" id="IPR005139">
    <property type="entry name" value="PCRF"/>
</dbReference>
<evidence type="ECO:0000313" key="11">
    <source>
        <dbReference type="EMBL" id="MBC8532703.1"/>
    </source>
</evidence>
<sequence length="362" mass="41139">MFENLSVFEQRCQDIDERICDPAVIADRKQYAELQRERKNLMPIVEKYREYTETQAQLDEAKSLLQEGGLDRELRELAEEQLSEARDALETITEELKILLLPKDPNDDRNVIMEIRAGAGGEEAALFASVLFRMYAMYAELKGWKTEFLSANETELGGYKEISFAINGEGAYSRLKYESGVHRVQRVPETETQGRIHTSTCTVAVLPEADDVEIEINPKDLAIDTFRSSGAGGQHVNKTSSAIRITHLPTGMVVECQDERSQFKNKDKAMKILRSRLFEQKQQEQDAQVAAERRSQVGTGDRSERIRTYNYPQGRMSDHRIGLTLYRLEDLLNGNIDEVLDALIAADRAAKMQERIGEEQNG</sequence>
<name>A0A926D6P0_9FIRM</name>
<dbReference type="Gene3D" id="3.30.70.1660">
    <property type="match status" value="1"/>
</dbReference>
<dbReference type="FunFam" id="3.30.160.20:FF:000004">
    <property type="entry name" value="Peptide chain release factor 1"/>
    <property type="match status" value="1"/>
</dbReference>
<dbReference type="Proteomes" id="UP000651482">
    <property type="component" value="Unassembled WGS sequence"/>
</dbReference>
<dbReference type="Gene3D" id="6.10.140.1950">
    <property type="match status" value="1"/>
</dbReference>
<evidence type="ECO:0000256" key="6">
    <source>
        <dbReference type="ARBA" id="ARBA00022917"/>
    </source>
</evidence>
<evidence type="ECO:0000259" key="10">
    <source>
        <dbReference type="PROSITE" id="PS00745"/>
    </source>
</evidence>
<evidence type="ECO:0000256" key="8">
    <source>
        <dbReference type="HAMAP-Rule" id="MF_00093"/>
    </source>
</evidence>
<dbReference type="HAMAP" id="MF_00093">
    <property type="entry name" value="Rel_fac_1"/>
    <property type="match status" value="1"/>
</dbReference>
<keyword evidence="12" id="KW-1185">Reference proteome</keyword>
<dbReference type="FunFam" id="3.30.70.1660:FF:000002">
    <property type="entry name" value="Peptide chain release factor 1"/>
    <property type="match status" value="1"/>
</dbReference>
<keyword evidence="5 8" id="KW-0963">Cytoplasm</keyword>
<evidence type="ECO:0000256" key="3">
    <source>
        <dbReference type="ARBA" id="ARBA00010835"/>
    </source>
</evidence>
<dbReference type="SMART" id="SM00937">
    <property type="entry name" value="PCRF"/>
    <property type="match status" value="1"/>
</dbReference>
<dbReference type="RefSeq" id="WP_249318145.1">
    <property type="nucleotide sequence ID" value="NZ_JACRSN010000002.1"/>
</dbReference>
<dbReference type="PANTHER" id="PTHR43804:SF7">
    <property type="entry name" value="LD18447P"/>
    <property type="match status" value="1"/>
</dbReference>
<keyword evidence="6 8" id="KW-0648">Protein biosynthesis</keyword>
<dbReference type="InterPro" id="IPR004373">
    <property type="entry name" value="RF-1"/>
</dbReference>
<gene>
    <name evidence="8 11" type="primary">prfA</name>
    <name evidence="11" type="ORF">IAG03_01535</name>
</gene>
<evidence type="ECO:0000256" key="1">
    <source>
        <dbReference type="ARBA" id="ARBA00002986"/>
    </source>
</evidence>
<evidence type="ECO:0000256" key="5">
    <source>
        <dbReference type="ARBA" id="ARBA00022490"/>
    </source>
</evidence>
<dbReference type="Pfam" id="PF03462">
    <property type="entry name" value="PCRF"/>
    <property type="match status" value="1"/>
</dbReference>
<evidence type="ECO:0000256" key="9">
    <source>
        <dbReference type="SAM" id="MobiDB-lite"/>
    </source>
</evidence>
<feature type="region of interest" description="Disordered" evidence="9">
    <location>
        <begin position="284"/>
        <end position="305"/>
    </location>
</feature>
<accession>A0A926D6P0</accession>
<feature type="compositionally biased region" description="Basic and acidic residues" evidence="9">
    <location>
        <begin position="291"/>
        <end position="305"/>
    </location>
</feature>
<dbReference type="InterPro" id="IPR000352">
    <property type="entry name" value="Pep_chain_release_fac_I"/>
</dbReference>
<dbReference type="GO" id="GO:0005829">
    <property type="term" value="C:cytosol"/>
    <property type="evidence" value="ECO:0007669"/>
    <property type="project" value="UniProtKB-ARBA"/>
</dbReference>
<dbReference type="NCBIfam" id="TIGR00019">
    <property type="entry name" value="prfA"/>
    <property type="match status" value="1"/>
</dbReference>
<proteinExistence type="inferred from homology"/>
<comment type="function">
    <text evidence="1 8">Peptide chain release factor 1 directs the termination of translation in response to the peptide chain termination codons UAG and UAA.</text>
</comment>
<dbReference type="PROSITE" id="PS00745">
    <property type="entry name" value="RF_PROK_I"/>
    <property type="match status" value="1"/>
</dbReference>
<dbReference type="InterPro" id="IPR045853">
    <property type="entry name" value="Pep_chain_release_fac_I_sf"/>
</dbReference>
<dbReference type="GO" id="GO:0016149">
    <property type="term" value="F:translation release factor activity, codon specific"/>
    <property type="evidence" value="ECO:0007669"/>
    <property type="project" value="UniProtKB-UniRule"/>
</dbReference>
<feature type="modified residue" description="N5-methylglutamine" evidence="8">
    <location>
        <position position="234"/>
    </location>
</feature>
<dbReference type="Pfam" id="PF00472">
    <property type="entry name" value="RF-1"/>
    <property type="match status" value="1"/>
</dbReference>
<comment type="caution">
    <text evidence="11">The sequence shown here is derived from an EMBL/GenBank/DDBJ whole genome shotgun (WGS) entry which is preliminary data.</text>
</comment>
<dbReference type="InterPro" id="IPR050057">
    <property type="entry name" value="Prokaryotic/Mito_RF"/>
</dbReference>
<dbReference type="FunFam" id="3.30.70.1660:FF:000004">
    <property type="entry name" value="Peptide chain release factor 1"/>
    <property type="match status" value="1"/>
</dbReference>
<reference evidence="11" key="1">
    <citation type="submission" date="2020-08" db="EMBL/GenBank/DDBJ databases">
        <title>Genome public.</title>
        <authorList>
            <person name="Liu C."/>
            <person name="Sun Q."/>
        </authorList>
    </citation>
    <scope>NUCLEOTIDE SEQUENCE</scope>
    <source>
        <strain evidence="11">NSJ-40</strain>
    </source>
</reference>
<keyword evidence="4 8" id="KW-0488">Methylation</keyword>
<dbReference type="SUPFAM" id="SSF75620">
    <property type="entry name" value="Release factor"/>
    <property type="match status" value="1"/>
</dbReference>
<organism evidence="11 12">
    <name type="scientific">Yeguia hominis</name>
    <dbReference type="NCBI Taxonomy" id="2763662"/>
    <lineage>
        <taxon>Bacteria</taxon>
        <taxon>Bacillati</taxon>
        <taxon>Bacillota</taxon>
        <taxon>Clostridia</taxon>
        <taxon>Eubacteriales</taxon>
        <taxon>Yeguiaceae</taxon>
        <taxon>Yeguia</taxon>
    </lineage>
</organism>
<dbReference type="AlphaFoldDB" id="A0A926D6P0"/>
<evidence type="ECO:0000256" key="4">
    <source>
        <dbReference type="ARBA" id="ARBA00022481"/>
    </source>
</evidence>
<comment type="similarity">
    <text evidence="3 8">Belongs to the prokaryotic/mitochondrial release factor family.</text>
</comment>
<dbReference type="PANTHER" id="PTHR43804">
    <property type="entry name" value="LD18447P"/>
    <property type="match status" value="1"/>
</dbReference>
<evidence type="ECO:0000256" key="7">
    <source>
        <dbReference type="ARBA" id="ARBA00050039"/>
    </source>
</evidence>
<dbReference type="NCBIfam" id="NF001859">
    <property type="entry name" value="PRK00591.1"/>
    <property type="match status" value="1"/>
</dbReference>